<organism evidence="8 9">
    <name type="scientific">Oikopleura dioica</name>
    <name type="common">Tunicate</name>
    <dbReference type="NCBI Taxonomy" id="34765"/>
    <lineage>
        <taxon>Eukaryota</taxon>
        <taxon>Metazoa</taxon>
        <taxon>Chordata</taxon>
        <taxon>Tunicata</taxon>
        <taxon>Appendicularia</taxon>
        <taxon>Copelata</taxon>
        <taxon>Oikopleuridae</taxon>
        <taxon>Oikopleura</taxon>
    </lineage>
</organism>
<comment type="similarity">
    <text evidence="2">Belongs to the RED family.</text>
</comment>
<sequence length="592" mass="68940">MVNHVEYDPNFRTHKHIDKFAARGMLVDIQRDAAKKETEWEMRRAQRREYEKDMPRDNDYFRKMYMDREEIAEPEITRWVDRVKKPGDAFMKAAASAARREKRAIYSSLQREHEEAQAGTEPGAKYRDRAAERRDGNSSESFNEFQNKFTSTFSSAADKKQQLIEQSKFLGGDLAHTHLVKGLDYALLQKIRAEQSRKDEDEAAIEEALQEQKAKSDRRLGDKEDLMAIRHPMAKKINHVLFENSKPKNIDNFLEGRMAYVFELDEEYAESDIPTTLLRSKAECPDMSDTLSKTSNDAVIIKLTQILNYIRTGTKKKKTKKLDYDLDKVEPESKVDVKTEKPADDFKIFSDEDEEMPKSDDESKKKKKKSSRRRSRSRSRDRRDRRDRKRSRSRDRSKRTSKDKRRRRSRSRSNSPLLSNKPKYFDNIEKDEQVDAPVSLKDITKLAGAYDKKKTKVDRTGKDGVSFGDQVPDSYAECYPSMQYEVSGVTMDSDEETDITKMDVGKSTKGPMTRFDFEDEEKYGDYMAKREALPKAAFQYGQKNVDRGKLGKNRGNKNEKQKLDQDFQKINNILKKRQSDAASGKEVHRPKY</sequence>
<evidence type="ECO:0000256" key="1">
    <source>
        <dbReference type="ARBA" id="ARBA00004123"/>
    </source>
</evidence>
<dbReference type="InterPro" id="IPR012916">
    <property type="entry name" value="RED_N"/>
</dbReference>
<feature type="domain" description="RED-like N-terminal" evidence="7">
    <location>
        <begin position="104"/>
        <end position="321"/>
    </location>
</feature>
<dbReference type="Proteomes" id="UP001158576">
    <property type="component" value="Chromosome 2"/>
</dbReference>
<comment type="subcellular location">
    <subcellularLocation>
        <location evidence="1">Nucleus</location>
    </subcellularLocation>
</comment>
<evidence type="ECO:0000256" key="5">
    <source>
        <dbReference type="SAM" id="MobiDB-lite"/>
    </source>
</evidence>
<feature type="compositionally biased region" description="Basic residues" evidence="5">
    <location>
        <begin position="365"/>
        <end position="411"/>
    </location>
</feature>
<feature type="compositionally biased region" description="Basic and acidic residues" evidence="5">
    <location>
        <begin position="348"/>
        <end position="364"/>
    </location>
</feature>
<evidence type="ECO:0000313" key="8">
    <source>
        <dbReference type="EMBL" id="CAG5110661.1"/>
    </source>
</evidence>
<evidence type="ECO:0000259" key="6">
    <source>
        <dbReference type="Pfam" id="PF07807"/>
    </source>
</evidence>
<feature type="region of interest" description="Disordered" evidence="5">
    <location>
        <begin position="537"/>
        <end position="567"/>
    </location>
</feature>
<keyword evidence="9" id="KW-1185">Reference proteome</keyword>
<accession>A0ABN7T8D5</accession>
<feature type="region of interest" description="Disordered" evidence="5">
    <location>
        <begin position="490"/>
        <end position="516"/>
    </location>
</feature>
<feature type="region of interest" description="Disordered" evidence="5">
    <location>
        <begin position="348"/>
        <end position="434"/>
    </location>
</feature>
<evidence type="ECO:0000256" key="2">
    <source>
        <dbReference type="ARBA" id="ARBA00006660"/>
    </source>
</evidence>
<dbReference type="Pfam" id="PF07807">
    <property type="entry name" value="RED_C"/>
    <property type="match status" value="1"/>
</dbReference>
<evidence type="ECO:0000256" key="3">
    <source>
        <dbReference type="ARBA" id="ARBA00022737"/>
    </source>
</evidence>
<evidence type="ECO:0000313" key="9">
    <source>
        <dbReference type="Proteomes" id="UP001158576"/>
    </source>
</evidence>
<name>A0ABN7T8D5_OIKDI</name>
<dbReference type="PANTHER" id="PTHR12765">
    <property type="entry name" value="RED PROTEIN IK FACTOR CYTOKINE IK"/>
    <property type="match status" value="1"/>
</dbReference>
<reference evidence="8 9" key="1">
    <citation type="submission" date="2021-04" db="EMBL/GenBank/DDBJ databases">
        <authorList>
            <person name="Bliznina A."/>
        </authorList>
    </citation>
    <scope>NUCLEOTIDE SEQUENCE [LARGE SCALE GENOMIC DNA]</scope>
</reference>
<dbReference type="EMBL" id="OU015567">
    <property type="protein sequence ID" value="CAG5110661.1"/>
    <property type="molecule type" value="Genomic_DNA"/>
</dbReference>
<dbReference type="InterPro" id="IPR012492">
    <property type="entry name" value="RED_C"/>
</dbReference>
<feature type="region of interest" description="Disordered" evidence="5">
    <location>
        <begin position="451"/>
        <end position="474"/>
    </location>
</feature>
<evidence type="ECO:0000259" key="7">
    <source>
        <dbReference type="Pfam" id="PF07808"/>
    </source>
</evidence>
<feature type="region of interest" description="Disordered" evidence="5">
    <location>
        <begin position="109"/>
        <end position="143"/>
    </location>
</feature>
<feature type="domain" description="Protein RED C-terminal" evidence="6">
    <location>
        <begin position="475"/>
        <end position="585"/>
    </location>
</feature>
<gene>
    <name evidence="8" type="ORF">OKIOD_LOCUS13805</name>
</gene>
<feature type="compositionally biased region" description="Basic and acidic residues" evidence="5">
    <location>
        <begin position="556"/>
        <end position="567"/>
    </location>
</feature>
<feature type="compositionally biased region" description="Basic and acidic residues" evidence="5">
    <location>
        <begin position="423"/>
        <end position="433"/>
    </location>
</feature>
<proteinExistence type="inferred from homology"/>
<protein>
    <submittedName>
        <fullName evidence="8">Oidioi.mRNA.OKI2018_I69.chr2.g5040.t1.cds</fullName>
    </submittedName>
</protein>
<keyword evidence="3" id="KW-0677">Repeat</keyword>
<keyword evidence="4" id="KW-0539">Nucleus</keyword>
<dbReference type="Pfam" id="PF07808">
    <property type="entry name" value="RED_N"/>
    <property type="match status" value="1"/>
</dbReference>
<dbReference type="InterPro" id="IPR039896">
    <property type="entry name" value="Red-like"/>
</dbReference>
<feature type="compositionally biased region" description="Basic and acidic residues" evidence="5">
    <location>
        <begin position="124"/>
        <end position="137"/>
    </location>
</feature>
<evidence type="ECO:0000256" key="4">
    <source>
        <dbReference type="ARBA" id="ARBA00023242"/>
    </source>
</evidence>